<evidence type="ECO:0000313" key="3">
    <source>
        <dbReference type="Proteomes" id="UP000444721"/>
    </source>
</evidence>
<sequence length="345" mass="38144">MLPRRKPEFSPTYNLQHQHHISSLSSSLQTTVLPNGSKTSSSKLSDLIHSFVHLMLFFFFLLQINSMSSQHQGFSHAAQAFSSATLNCTFLPAVGSSSSAMSPYESSSLSPPPKGSCKGPLHRVQSSRLVAPKLNLGCPLHLLPYYKPGSIEIQCGECIPGTSGSGVSFNSLHYLQCKANEYCNDDAKCTPLTQHPLYMKPCPYEILLHSQQRSDLEGIPTFCGGSGLVCIEHVCRPCREGDIDYNTGVKCILGEWSYASWVDSTMEPSPLILFALSVMTLLYVLVVNLLCRGGLKLSSKVLQNYSREKRLKNVIKLTSEFIKTLESEDQQQKLEENDDGDNQVK</sequence>
<reference evidence="2 3" key="1">
    <citation type="journal article" date="2019" name="Sci. Rep.">
        <title>Nanopore sequencing improves the draft genome of the human pathogenic amoeba Naegleria fowleri.</title>
        <authorList>
            <person name="Liechti N."/>
            <person name="Schurch N."/>
            <person name="Bruggmann R."/>
            <person name="Wittwer M."/>
        </authorList>
    </citation>
    <scope>NUCLEOTIDE SEQUENCE [LARGE SCALE GENOMIC DNA]</scope>
    <source>
        <strain evidence="2 3">ATCC 30894</strain>
    </source>
</reference>
<organism evidence="2 3">
    <name type="scientific">Naegleria fowleri</name>
    <name type="common">Brain eating amoeba</name>
    <dbReference type="NCBI Taxonomy" id="5763"/>
    <lineage>
        <taxon>Eukaryota</taxon>
        <taxon>Discoba</taxon>
        <taxon>Heterolobosea</taxon>
        <taxon>Tetramitia</taxon>
        <taxon>Eutetramitia</taxon>
        <taxon>Vahlkampfiidae</taxon>
        <taxon>Naegleria</taxon>
    </lineage>
</organism>
<dbReference type="VEuPathDB" id="AmoebaDB:FDP41_000972"/>
<dbReference type="VEuPathDB" id="AmoebaDB:NF0014000"/>
<dbReference type="RefSeq" id="XP_044564532.1">
    <property type="nucleotide sequence ID" value="XM_044713708.1"/>
</dbReference>
<proteinExistence type="predicted"/>
<feature type="transmembrane region" description="Helical" evidence="1">
    <location>
        <begin position="271"/>
        <end position="291"/>
    </location>
</feature>
<dbReference type="OrthoDB" id="10257139at2759"/>
<protein>
    <submittedName>
        <fullName evidence="2">Uncharacterized protein</fullName>
    </submittedName>
</protein>
<evidence type="ECO:0000256" key="1">
    <source>
        <dbReference type="SAM" id="Phobius"/>
    </source>
</evidence>
<dbReference type="Proteomes" id="UP000444721">
    <property type="component" value="Unassembled WGS sequence"/>
</dbReference>
<gene>
    <name evidence="2" type="ORF">FDP41_000972</name>
</gene>
<dbReference type="EMBL" id="VFQX01000022">
    <property type="protein sequence ID" value="KAF0979819.1"/>
    <property type="molecule type" value="Genomic_DNA"/>
</dbReference>
<dbReference type="VEuPathDB" id="AmoebaDB:NfTy_050270"/>
<name>A0A6A5C3F0_NAEFO</name>
<keyword evidence="1" id="KW-1133">Transmembrane helix</keyword>
<evidence type="ECO:0000313" key="2">
    <source>
        <dbReference type="EMBL" id="KAF0979819.1"/>
    </source>
</evidence>
<keyword evidence="1" id="KW-0812">Transmembrane</keyword>
<keyword evidence="3" id="KW-1185">Reference proteome</keyword>
<comment type="caution">
    <text evidence="2">The sequence shown here is derived from an EMBL/GenBank/DDBJ whole genome shotgun (WGS) entry which is preliminary data.</text>
</comment>
<accession>A0A6A5C3F0</accession>
<keyword evidence="1" id="KW-0472">Membrane</keyword>
<dbReference type="GeneID" id="68108190"/>
<dbReference type="AlphaFoldDB" id="A0A6A5C3F0"/>
<dbReference type="OMA" id="KCILGEW"/>